<name>A0A2N9HP72_FAGSY</name>
<gene>
    <name evidence="2" type="ORF">FSB_LOCUS41291</name>
</gene>
<dbReference type="AlphaFoldDB" id="A0A2N9HP72"/>
<organism evidence="2">
    <name type="scientific">Fagus sylvatica</name>
    <name type="common">Beechnut</name>
    <dbReference type="NCBI Taxonomy" id="28930"/>
    <lineage>
        <taxon>Eukaryota</taxon>
        <taxon>Viridiplantae</taxon>
        <taxon>Streptophyta</taxon>
        <taxon>Embryophyta</taxon>
        <taxon>Tracheophyta</taxon>
        <taxon>Spermatophyta</taxon>
        <taxon>Magnoliopsida</taxon>
        <taxon>eudicotyledons</taxon>
        <taxon>Gunneridae</taxon>
        <taxon>Pentapetalae</taxon>
        <taxon>rosids</taxon>
        <taxon>fabids</taxon>
        <taxon>Fagales</taxon>
        <taxon>Fagaceae</taxon>
        <taxon>Fagus</taxon>
    </lineage>
</organism>
<protein>
    <submittedName>
        <fullName evidence="2">Uncharacterized protein</fullName>
    </submittedName>
</protein>
<evidence type="ECO:0000313" key="2">
    <source>
        <dbReference type="EMBL" id="SPD13409.1"/>
    </source>
</evidence>
<reference evidence="2" key="1">
    <citation type="submission" date="2018-02" db="EMBL/GenBank/DDBJ databases">
        <authorList>
            <person name="Cohen D.B."/>
            <person name="Kent A.D."/>
        </authorList>
    </citation>
    <scope>NUCLEOTIDE SEQUENCE</scope>
</reference>
<feature type="compositionally biased region" description="Polar residues" evidence="1">
    <location>
        <begin position="51"/>
        <end position="60"/>
    </location>
</feature>
<feature type="compositionally biased region" description="Acidic residues" evidence="1">
    <location>
        <begin position="1"/>
        <end position="12"/>
    </location>
</feature>
<sequence length="144" mass="15831">MIDEEDSAEVGDETNASKDVQVPVVKATRPQGRKTAGAQALVSPAPKIAEDSQSVGPMRGRQQQAILSNVTRAITPPFFKLLKTLQLIPALHFTGSHDFWYCSRSRFLHNSSNTTGSNQNAWEMKKYDGKPIAMPIPVPKGLRE</sequence>
<proteinExistence type="predicted"/>
<feature type="region of interest" description="Disordered" evidence="1">
    <location>
        <begin position="1"/>
        <end position="60"/>
    </location>
</feature>
<evidence type="ECO:0000256" key="1">
    <source>
        <dbReference type="SAM" id="MobiDB-lite"/>
    </source>
</evidence>
<dbReference type="EMBL" id="OIVN01003765">
    <property type="protein sequence ID" value="SPD13409.1"/>
    <property type="molecule type" value="Genomic_DNA"/>
</dbReference>
<accession>A0A2N9HP72</accession>